<dbReference type="InterPro" id="IPR003795">
    <property type="entry name" value="DUF192"/>
</dbReference>
<reference evidence="1" key="1">
    <citation type="submission" date="2011-05" db="EMBL/GenBank/DDBJ databases">
        <title>Complete sequence of Desulfotomaculum carboxydivorans CO-1-SRB.</title>
        <authorList>
            <consortium name="US DOE Joint Genome Institute"/>
            <person name="Lucas S."/>
            <person name="Han J."/>
            <person name="Lapidus A."/>
            <person name="Cheng J.-F."/>
            <person name="Goodwin L."/>
            <person name="Pitluck S."/>
            <person name="Peters L."/>
            <person name="Mikhailova N."/>
            <person name="Lu M."/>
            <person name="Han C."/>
            <person name="Tapia R."/>
            <person name="Land M."/>
            <person name="Hauser L."/>
            <person name="Kyrpides N."/>
            <person name="Ivanova N."/>
            <person name="Pagani I."/>
            <person name="Stams A."/>
            <person name="Plugge C."/>
            <person name="Muyzer G."/>
            <person name="Kuever J."/>
            <person name="Parshina S."/>
            <person name="Ivanova A."/>
            <person name="Nazina T."/>
            <person name="Woyke T."/>
        </authorList>
    </citation>
    <scope>NUCLEOTIDE SEQUENCE [LARGE SCALE GENOMIC DNA]</scope>
    <source>
        <strain evidence="1">CO-1-SRB</strain>
    </source>
</reference>
<sequence>MPQISPTSSQITLDNVNFIANTFLTRLRGLLGRSEMPKNTCLILTPCRQVHTFFMRFPIGAVFLNKQGVVGEYCPGLCHKK</sequence>
<dbReference type="Gene3D" id="2.60.120.1140">
    <property type="entry name" value="Protein of unknown function DUF192"/>
    <property type="match status" value="1"/>
</dbReference>
<dbReference type="eggNOG" id="COG1430">
    <property type="taxonomic scope" value="Bacteria"/>
</dbReference>
<dbReference type="Pfam" id="PF02643">
    <property type="entry name" value="DUF192"/>
    <property type="match status" value="1"/>
</dbReference>
<proteinExistence type="predicted"/>
<dbReference type="KEGG" id="dca:Desca_2594"/>
<organism evidence="1 2">
    <name type="scientific">Desulfotomaculum nigrificans (strain DSM 14880 / VKM B-2319 / CO-1-SRB)</name>
    <name type="common">Desulfotomaculum carboxydivorans</name>
    <dbReference type="NCBI Taxonomy" id="868595"/>
    <lineage>
        <taxon>Bacteria</taxon>
        <taxon>Bacillati</taxon>
        <taxon>Bacillota</taxon>
        <taxon>Clostridia</taxon>
        <taxon>Eubacteriales</taxon>
        <taxon>Desulfotomaculaceae</taxon>
        <taxon>Desulfotomaculum</taxon>
    </lineage>
</organism>
<dbReference type="STRING" id="868595.Desca_2594"/>
<name>F6B5I2_DESCC</name>
<dbReference type="Proteomes" id="UP000009226">
    <property type="component" value="Chromosome"/>
</dbReference>
<keyword evidence="2" id="KW-1185">Reference proteome</keyword>
<protein>
    <recommendedName>
        <fullName evidence="3">DUF192 domain-containing protein</fullName>
    </recommendedName>
</protein>
<evidence type="ECO:0008006" key="3">
    <source>
        <dbReference type="Google" id="ProtNLM"/>
    </source>
</evidence>
<accession>F6B5I2</accession>
<dbReference type="InterPro" id="IPR038695">
    <property type="entry name" value="Saro_0823-like_sf"/>
</dbReference>
<dbReference type="AlphaFoldDB" id="F6B5I2"/>
<gene>
    <name evidence="1" type="ordered locus">Desca_2594</name>
</gene>
<dbReference type="EMBL" id="CP002736">
    <property type="protein sequence ID" value="AEF95414.1"/>
    <property type="molecule type" value="Genomic_DNA"/>
</dbReference>
<evidence type="ECO:0000313" key="2">
    <source>
        <dbReference type="Proteomes" id="UP000009226"/>
    </source>
</evidence>
<dbReference type="HOGENOM" id="CLU_2568236_0_0_9"/>
<evidence type="ECO:0000313" key="1">
    <source>
        <dbReference type="EMBL" id="AEF95414.1"/>
    </source>
</evidence>